<dbReference type="PANTHER" id="PTHR24248:SF125">
    <property type="entry name" value="DOPAMINE D2-LIKE RECEPTOR"/>
    <property type="match status" value="1"/>
</dbReference>
<evidence type="ECO:0000256" key="11">
    <source>
        <dbReference type="SAM" id="Phobius"/>
    </source>
</evidence>
<evidence type="ECO:0000256" key="7">
    <source>
        <dbReference type="ARBA" id="ARBA00023157"/>
    </source>
</evidence>
<dbReference type="SUPFAM" id="SSF81321">
    <property type="entry name" value="Family A G protein-coupled receptor-like"/>
    <property type="match status" value="1"/>
</dbReference>
<evidence type="ECO:0000313" key="13">
    <source>
        <dbReference type="Proteomes" id="UP000035642"/>
    </source>
</evidence>
<reference evidence="13" key="1">
    <citation type="submission" date="2012-09" db="EMBL/GenBank/DDBJ databases">
        <authorList>
            <person name="Martin A.A."/>
        </authorList>
    </citation>
    <scope>NUCLEOTIDE SEQUENCE</scope>
</reference>
<evidence type="ECO:0000256" key="3">
    <source>
        <dbReference type="ARBA" id="ARBA00022692"/>
    </source>
</evidence>
<feature type="region of interest" description="Disordered" evidence="10">
    <location>
        <begin position="1"/>
        <end position="28"/>
    </location>
</feature>
<evidence type="ECO:0000256" key="1">
    <source>
        <dbReference type="ARBA" id="ARBA00004651"/>
    </source>
</evidence>
<evidence type="ECO:0000256" key="6">
    <source>
        <dbReference type="ARBA" id="ARBA00023136"/>
    </source>
</evidence>
<feature type="domain" description="G-protein coupled receptors family 1 profile" evidence="12">
    <location>
        <begin position="1"/>
        <end position="164"/>
    </location>
</feature>
<evidence type="ECO:0000256" key="9">
    <source>
        <dbReference type="ARBA" id="ARBA00023224"/>
    </source>
</evidence>
<keyword evidence="6 11" id="KW-0472">Membrane</keyword>
<keyword evidence="4 11" id="KW-1133">Transmembrane helix</keyword>
<dbReference type="PANTHER" id="PTHR24248">
    <property type="entry name" value="ADRENERGIC RECEPTOR-RELATED G-PROTEIN COUPLED RECEPTOR"/>
    <property type="match status" value="1"/>
</dbReference>
<accession>A0A158PAH6</accession>
<keyword evidence="3 11" id="KW-0812">Transmembrane</keyword>
<dbReference type="Proteomes" id="UP000035642">
    <property type="component" value="Unassembled WGS sequence"/>
</dbReference>
<organism evidence="13 14">
    <name type="scientific">Angiostrongylus cantonensis</name>
    <name type="common">Rat lungworm</name>
    <dbReference type="NCBI Taxonomy" id="6313"/>
    <lineage>
        <taxon>Eukaryota</taxon>
        <taxon>Metazoa</taxon>
        <taxon>Ecdysozoa</taxon>
        <taxon>Nematoda</taxon>
        <taxon>Chromadorea</taxon>
        <taxon>Rhabditida</taxon>
        <taxon>Rhabditina</taxon>
        <taxon>Rhabditomorpha</taxon>
        <taxon>Strongyloidea</taxon>
        <taxon>Metastrongylidae</taxon>
        <taxon>Angiostrongylus</taxon>
    </lineage>
</organism>
<protein>
    <submittedName>
        <fullName evidence="14">G_PROTEIN_RECEP_F1_2 domain-containing protein</fullName>
    </submittedName>
</protein>
<keyword evidence="7" id="KW-1015">Disulfide bond</keyword>
<evidence type="ECO:0000259" key="12">
    <source>
        <dbReference type="PROSITE" id="PS50262"/>
    </source>
</evidence>
<dbReference type="PRINTS" id="PR00237">
    <property type="entry name" value="GPCRRHODOPSN"/>
</dbReference>
<sequence>MNAARKRFRRERDRRTTCRPPVDQGTNNTASLIVKSKNVAIYQDNSSVVDSSTSTQSEEDRAITYRSSQQETKFDNLLKQGSDKSMVPVCRRKKRRSKETTETKRERKAWRTLAIITGTFVACWTPFFLVSLYRPICRCTIPKPVETVTAWLGYLNSALNPIIYTVFSQDFRVAFKKIIKRICLLKE</sequence>
<dbReference type="GO" id="GO:0005886">
    <property type="term" value="C:plasma membrane"/>
    <property type="evidence" value="ECO:0007669"/>
    <property type="project" value="UniProtKB-SubCell"/>
</dbReference>
<dbReference type="Gene3D" id="1.20.1070.10">
    <property type="entry name" value="Rhodopsin 7-helix transmembrane proteins"/>
    <property type="match status" value="1"/>
</dbReference>
<evidence type="ECO:0000256" key="2">
    <source>
        <dbReference type="ARBA" id="ARBA00022475"/>
    </source>
</evidence>
<evidence type="ECO:0000256" key="8">
    <source>
        <dbReference type="ARBA" id="ARBA00023170"/>
    </source>
</evidence>
<evidence type="ECO:0000256" key="5">
    <source>
        <dbReference type="ARBA" id="ARBA00023040"/>
    </source>
</evidence>
<dbReference type="WBParaSite" id="ACAC_0000949101-mRNA-1">
    <property type="protein sequence ID" value="ACAC_0000949101-mRNA-1"/>
    <property type="gene ID" value="ACAC_0000949101"/>
</dbReference>
<evidence type="ECO:0000256" key="4">
    <source>
        <dbReference type="ARBA" id="ARBA00022989"/>
    </source>
</evidence>
<dbReference type="PROSITE" id="PS50262">
    <property type="entry name" value="G_PROTEIN_RECEP_F1_2"/>
    <property type="match status" value="1"/>
</dbReference>
<evidence type="ECO:0000313" key="14">
    <source>
        <dbReference type="WBParaSite" id="ACAC_0000949101-mRNA-1"/>
    </source>
</evidence>
<name>A0A158PAH6_ANGCA</name>
<reference evidence="14" key="2">
    <citation type="submission" date="2016-04" db="UniProtKB">
        <authorList>
            <consortium name="WormBaseParasite"/>
        </authorList>
    </citation>
    <scope>IDENTIFICATION</scope>
</reference>
<keyword evidence="8" id="KW-0675">Receptor</keyword>
<dbReference type="STRING" id="6313.A0A158PAH6"/>
<dbReference type="InterPro" id="IPR000276">
    <property type="entry name" value="GPCR_Rhodpsn"/>
</dbReference>
<comment type="subcellular location">
    <subcellularLocation>
        <location evidence="1">Cell membrane</location>
        <topology evidence="1">Multi-pass membrane protein</topology>
    </subcellularLocation>
</comment>
<proteinExistence type="predicted"/>
<keyword evidence="2" id="KW-1003">Cell membrane</keyword>
<dbReference type="AlphaFoldDB" id="A0A158PAH6"/>
<dbReference type="GO" id="GO:0004930">
    <property type="term" value="F:G protein-coupled receptor activity"/>
    <property type="evidence" value="ECO:0007669"/>
    <property type="project" value="UniProtKB-KW"/>
</dbReference>
<keyword evidence="13" id="KW-1185">Reference proteome</keyword>
<dbReference type="InterPro" id="IPR017452">
    <property type="entry name" value="GPCR_Rhodpsn_7TM"/>
</dbReference>
<keyword evidence="9" id="KW-0807">Transducer</keyword>
<evidence type="ECO:0000256" key="10">
    <source>
        <dbReference type="SAM" id="MobiDB-lite"/>
    </source>
</evidence>
<keyword evidence="5" id="KW-0297">G-protein coupled receptor</keyword>
<feature type="transmembrane region" description="Helical" evidence="11">
    <location>
        <begin position="113"/>
        <end position="133"/>
    </location>
</feature>
<dbReference type="Pfam" id="PF00001">
    <property type="entry name" value="7tm_1"/>
    <property type="match status" value="1"/>
</dbReference>